<comment type="caution">
    <text evidence="1">The sequence shown here is derived from an EMBL/GenBank/DDBJ whole genome shotgun (WGS) entry which is preliminary data.</text>
</comment>
<evidence type="ECO:0000313" key="2">
    <source>
        <dbReference type="Proteomes" id="UP001523565"/>
    </source>
</evidence>
<reference evidence="1 2" key="1">
    <citation type="journal article" date="2022" name="Genome Biol. Evol.">
        <title>Host diet, physiology and behaviors set the stage for Lachnospiraceae cladogenesis.</title>
        <authorList>
            <person name="Vera-Ponce De Leon A."/>
            <person name="Schneider M."/>
            <person name="Jahnes B.C."/>
            <person name="Sadowski V."/>
            <person name="Camuy-Velez L.A."/>
            <person name="Duan J."/>
            <person name="Sabree Z.L."/>
        </authorList>
    </citation>
    <scope>NUCLEOTIDE SEQUENCE [LARGE SCALE GENOMIC DNA]</scope>
    <source>
        <strain evidence="1 2">PAL227</strain>
    </source>
</reference>
<name>A0ABT1EP49_9FIRM</name>
<dbReference type="RefSeq" id="WP_262070340.1">
    <property type="nucleotide sequence ID" value="NZ_JAMXOC010000038.1"/>
</dbReference>
<organism evidence="1 2">
    <name type="scientific">Ohessyouella blattaphilus</name>
    <dbReference type="NCBI Taxonomy" id="2949333"/>
    <lineage>
        <taxon>Bacteria</taxon>
        <taxon>Bacillati</taxon>
        <taxon>Bacillota</taxon>
        <taxon>Clostridia</taxon>
        <taxon>Lachnospirales</taxon>
        <taxon>Lachnospiraceae</taxon>
        <taxon>Ohessyouella</taxon>
    </lineage>
</organism>
<proteinExistence type="predicted"/>
<dbReference type="EMBL" id="JAMZFV010000038">
    <property type="protein sequence ID" value="MCP1111481.1"/>
    <property type="molecule type" value="Genomic_DNA"/>
</dbReference>
<gene>
    <name evidence="1" type="ORF">NK118_14600</name>
</gene>
<evidence type="ECO:0000313" key="1">
    <source>
        <dbReference type="EMBL" id="MCP1111481.1"/>
    </source>
</evidence>
<protein>
    <submittedName>
        <fullName evidence="1">Uncharacterized protein</fullName>
    </submittedName>
</protein>
<dbReference type="Proteomes" id="UP001523565">
    <property type="component" value="Unassembled WGS sequence"/>
</dbReference>
<sequence length="80" mass="9805">MNRIKRKEEPYYEVSQMLAQGIKSGIDTHHSRRFFYGIYDMKAQRVVYWGYDQTTKEEILFYVKRFAVQWCENGDYQAEY</sequence>
<keyword evidence="2" id="KW-1185">Reference proteome</keyword>
<accession>A0ABT1EP49</accession>